<reference evidence="1 2" key="1">
    <citation type="journal article" date="2021" name="BMC Genomics">
        <title>Datura genome reveals duplications of psychoactive alkaloid biosynthetic genes and high mutation rate following tissue culture.</title>
        <authorList>
            <person name="Rajewski A."/>
            <person name="Carter-House D."/>
            <person name="Stajich J."/>
            <person name="Litt A."/>
        </authorList>
    </citation>
    <scope>NUCLEOTIDE SEQUENCE [LARGE SCALE GENOMIC DNA]</scope>
    <source>
        <strain evidence="1">AR-01</strain>
    </source>
</reference>
<accession>A0ABS8V5A7</accession>
<protein>
    <submittedName>
        <fullName evidence="1">Uncharacterized protein</fullName>
    </submittedName>
</protein>
<organism evidence="1 2">
    <name type="scientific">Datura stramonium</name>
    <name type="common">Jimsonweed</name>
    <name type="synonym">Common thornapple</name>
    <dbReference type="NCBI Taxonomy" id="4076"/>
    <lineage>
        <taxon>Eukaryota</taxon>
        <taxon>Viridiplantae</taxon>
        <taxon>Streptophyta</taxon>
        <taxon>Embryophyta</taxon>
        <taxon>Tracheophyta</taxon>
        <taxon>Spermatophyta</taxon>
        <taxon>Magnoliopsida</taxon>
        <taxon>eudicotyledons</taxon>
        <taxon>Gunneridae</taxon>
        <taxon>Pentapetalae</taxon>
        <taxon>asterids</taxon>
        <taxon>lamiids</taxon>
        <taxon>Solanales</taxon>
        <taxon>Solanaceae</taxon>
        <taxon>Solanoideae</taxon>
        <taxon>Datureae</taxon>
        <taxon>Datura</taxon>
    </lineage>
</organism>
<dbReference type="EMBL" id="JACEIK010003333">
    <property type="protein sequence ID" value="MCD9641334.1"/>
    <property type="molecule type" value="Genomic_DNA"/>
</dbReference>
<keyword evidence="2" id="KW-1185">Reference proteome</keyword>
<comment type="caution">
    <text evidence="1">The sequence shown here is derived from an EMBL/GenBank/DDBJ whole genome shotgun (WGS) entry which is preliminary data.</text>
</comment>
<dbReference type="Proteomes" id="UP000823775">
    <property type="component" value="Unassembled WGS sequence"/>
</dbReference>
<gene>
    <name evidence="1" type="ORF">HAX54_027487</name>
</gene>
<evidence type="ECO:0000313" key="2">
    <source>
        <dbReference type="Proteomes" id="UP000823775"/>
    </source>
</evidence>
<evidence type="ECO:0000313" key="1">
    <source>
        <dbReference type="EMBL" id="MCD9641334.1"/>
    </source>
</evidence>
<sequence length="117" mass="13022">MLQETQETNTKIEIIISSLDAAKKFDPILQPATGIHEARQTSVLGKQHCLLDQITALTKFKEKRQTSYDNGVAEDQPSNSVGVKELEQKRATLQPDSTDIVVDETINVVDNNIDIDE</sequence>
<name>A0ABS8V5A7_DATST</name>
<proteinExistence type="predicted"/>